<accession>A0AA39NSH1</accession>
<dbReference type="EMBL" id="JAUEPR010000056">
    <property type="protein sequence ID" value="KAK0471010.1"/>
    <property type="molecule type" value="Genomic_DNA"/>
</dbReference>
<proteinExistence type="predicted"/>
<keyword evidence="2" id="KW-1185">Reference proteome</keyword>
<organism evidence="1 2">
    <name type="scientific">Armillaria novae-zelandiae</name>
    <dbReference type="NCBI Taxonomy" id="153914"/>
    <lineage>
        <taxon>Eukaryota</taxon>
        <taxon>Fungi</taxon>
        <taxon>Dikarya</taxon>
        <taxon>Basidiomycota</taxon>
        <taxon>Agaricomycotina</taxon>
        <taxon>Agaricomycetes</taxon>
        <taxon>Agaricomycetidae</taxon>
        <taxon>Agaricales</taxon>
        <taxon>Marasmiineae</taxon>
        <taxon>Physalacriaceae</taxon>
        <taxon>Armillaria</taxon>
    </lineage>
</organism>
<dbReference type="Proteomes" id="UP001175227">
    <property type="component" value="Unassembled WGS sequence"/>
</dbReference>
<gene>
    <name evidence="1" type="ORF">IW261DRAFT_1514044</name>
</gene>
<name>A0AA39NSH1_9AGAR</name>
<protein>
    <submittedName>
        <fullName evidence="1">Uncharacterized protein</fullName>
    </submittedName>
</protein>
<evidence type="ECO:0000313" key="2">
    <source>
        <dbReference type="Proteomes" id="UP001175227"/>
    </source>
</evidence>
<reference evidence="1" key="1">
    <citation type="submission" date="2023-06" db="EMBL/GenBank/DDBJ databases">
        <authorList>
            <consortium name="Lawrence Berkeley National Laboratory"/>
            <person name="Ahrendt S."/>
            <person name="Sahu N."/>
            <person name="Indic B."/>
            <person name="Wong-Bajracharya J."/>
            <person name="Merenyi Z."/>
            <person name="Ke H.-M."/>
            <person name="Monk M."/>
            <person name="Kocsube S."/>
            <person name="Drula E."/>
            <person name="Lipzen A."/>
            <person name="Balint B."/>
            <person name="Henrissat B."/>
            <person name="Andreopoulos B."/>
            <person name="Martin F.M."/>
            <person name="Harder C.B."/>
            <person name="Rigling D."/>
            <person name="Ford K.L."/>
            <person name="Foster G.D."/>
            <person name="Pangilinan J."/>
            <person name="Papanicolaou A."/>
            <person name="Barry K."/>
            <person name="LaButti K."/>
            <person name="Viragh M."/>
            <person name="Koriabine M."/>
            <person name="Yan M."/>
            <person name="Riley R."/>
            <person name="Champramary S."/>
            <person name="Plett K.L."/>
            <person name="Tsai I.J."/>
            <person name="Slot J."/>
            <person name="Sipos G."/>
            <person name="Plett J."/>
            <person name="Nagy L.G."/>
            <person name="Grigoriev I.V."/>
        </authorList>
    </citation>
    <scope>NUCLEOTIDE SEQUENCE</scope>
    <source>
        <strain evidence="1">ICMP 16352</strain>
    </source>
</reference>
<dbReference type="AlphaFoldDB" id="A0AA39NSH1"/>
<evidence type="ECO:0000313" key="1">
    <source>
        <dbReference type="EMBL" id="KAK0471010.1"/>
    </source>
</evidence>
<comment type="caution">
    <text evidence="1">The sequence shown here is derived from an EMBL/GenBank/DDBJ whole genome shotgun (WGS) entry which is preliminary data.</text>
</comment>
<sequence>MLFHHRMTADQSVLLLFSLRSRSITFQENERKTKGATKMENFATWKTFNQPMFERRRSSRSTARCVLHIRGFSLRQETTLDIAPS</sequence>